<evidence type="ECO:0000313" key="2">
    <source>
        <dbReference type="EMBL" id="QTR50966.1"/>
    </source>
</evidence>
<keyword evidence="1" id="KW-0732">Signal</keyword>
<accession>A0ABX7X504</accession>
<feature type="signal peptide" evidence="1">
    <location>
        <begin position="1"/>
        <end position="21"/>
    </location>
</feature>
<organism evidence="2 3">
    <name type="scientific">Candidatus Thiothrix anitrata</name>
    <dbReference type="NCBI Taxonomy" id="2823902"/>
    <lineage>
        <taxon>Bacteria</taxon>
        <taxon>Pseudomonadati</taxon>
        <taxon>Pseudomonadota</taxon>
        <taxon>Gammaproteobacteria</taxon>
        <taxon>Thiotrichales</taxon>
        <taxon>Thiotrichaceae</taxon>
        <taxon>Thiothrix</taxon>
    </lineage>
</organism>
<gene>
    <name evidence="2" type="ORF">J8380_05220</name>
</gene>
<dbReference type="RefSeq" id="WP_210228964.1">
    <property type="nucleotide sequence ID" value="NZ_CP072800.1"/>
</dbReference>
<feature type="chain" id="PRO_5045737578" description="Organic solvent tolerance-like N-terminal domain-containing protein" evidence="1">
    <location>
        <begin position="22"/>
        <end position="177"/>
    </location>
</feature>
<evidence type="ECO:0008006" key="4">
    <source>
        <dbReference type="Google" id="ProtNLM"/>
    </source>
</evidence>
<sequence>MKNTIVAAVFSLLVLSGNAFAGTNINGFAYQLQKANEITVNAVEDKNNSDKDAVVGSQVMYSETALNVNGRAMQEIHVANAVVAASGLKDAVAGIQVAKSNGVVNVNGSIEQLLFATDVAVKASDLDNSVVGAQVIHAKGDLNVNGSAKQMMFAKNITVAASGTGKSVVGAQVMAGR</sequence>
<reference evidence="2 3" key="1">
    <citation type="submission" date="2021-04" db="EMBL/GenBank/DDBJ databases">
        <title>Genomics, taxonomy and metabolism of representatives of sulfur bacteria of the genus Thiothrix: Thiothrix fructosivorans QT, Thiothrix unzii A1T and three new species, Thiothrix subterranea sp. nov., Thiothrix litoralis sp. nov. and 'Candidatus Thiothrix anitrata' sp. nov.</title>
        <authorList>
            <person name="Ravin N.V."/>
            <person name="Smolyakov D."/>
            <person name="Rudenko T.S."/>
            <person name="Mardanov A.V."/>
            <person name="Beletsky A.V."/>
            <person name="Markov N.D."/>
            <person name="Fomenkov A.I."/>
            <person name="Roberts R.J."/>
            <person name="Karnachuk O.V."/>
            <person name="Novikov A."/>
            <person name="Grabovich M.Y."/>
        </authorList>
    </citation>
    <scope>NUCLEOTIDE SEQUENCE [LARGE SCALE GENOMIC DNA]</scope>
    <source>
        <strain evidence="2 3">A52</strain>
    </source>
</reference>
<evidence type="ECO:0000313" key="3">
    <source>
        <dbReference type="Proteomes" id="UP000672027"/>
    </source>
</evidence>
<evidence type="ECO:0000256" key="1">
    <source>
        <dbReference type="SAM" id="SignalP"/>
    </source>
</evidence>
<keyword evidence="3" id="KW-1185">Reference proteome</keyword>
<protein>
    <recommendedName>
        <fullName evidence="4">Organic solvent tolerance-like N-terminal domain-containing protein</fullName>
    </recommendedName>
</protein>
<name>A0ABX7X504_9GAMM</name>
<dbReference type="Proteomes" id="UP000672027">
    <property type="component" value="Chromosome"/>
</dbReference>
<dbReference type="EMBL" id="CP072800">
    <property type="protein sequence ID" value="QTR50966.1"/>
    <property type="molecule type" value="Genomic_DNA"/>
</dbReference>
<proteinExistence type="predicted"/>